<evidence type="ECO:0000313" key="5">
    <source>
        <dbReference type="Xenbase" id="XB-GENE-22068096"/>
    </source>
</evidence>
<reference evidence="4" key="3">
    <citation type="submission" date="2025-04" db="UniProtKB">
        <authorList>
            <consortium name="RefSeq"/>
        </authorList>
    </citation>
    <scope>IDENTIFICATION</scope>
</reference>
<reference evidence="4" key="1">
    <citation type="journal article" date="2002" name="Dev. Dyn.">
        <title>Genetic and genomic tools for Xenopus research: The NIH Xenopus initiative.</title>
        <authorList>
            <person name="Klein S.L."/>
            <person name="Strausberg R.L."/>
            <person name="Wagner L."/>
            <person name="Pontius J."/>
            <person name="Clifton S.W."/>
            <person name="Richardson P."/>
        </authorList>
    </citation>
    <scope>NUCLEOTIDE SEQUENCE</scope>
</reference>
<protein>
    <submittedName>
        <fullName evidence="2">MGC115605 protein</fullName>
    </submittedName>
    <submittedName>
        <fullName evidence="4">Uncharacterized protein LOC734601</fullName>
    </submittedName>
</protein>
<dbReference type="PANTHER" id="PTHR35675:SF1">
    <property type="entry name" value="RIKEN CDNA 2810459M11 GENE"/>
    <property type="match status" value="1"/>
</dbReference>
<feature type="region of interest" description="Disordered" evidence="1">
    <location>
        <begin position="50"/>
        <end position="100"/>
    </location>
</feature>
<evidence type="ECO:0000313" key="2">
    <source>
        <dbReference type="EMBL" id="AAH97854.1"/>
    </source>
</evidence>
<proteinExistence type="evidence at transcript level"/>
<keyword evidence="3" id="KW-1185">Reference proteome</keyword>
<dbReference type="AGR" id="Xenbase:XB-GENE-22068096"/>
<dbReference type="CTD" id="734601"/>
<dbReference type="Proteomes" id="UP000186698">
    <property type="component" value="Chromosome 5S"/>
</dbReference>
<accession>Q4V7K9</accession>
<evidence type="ECO:0000256" key="1">
    <source>
        <dbReference type="SAM" id="MobiDB-lite"/>
    </source>
</evidence>
<feature type="compositionally biased region" description="Basic and acidic residues" evidence="1">
    <location>
        <begin position="78"/>
        <end position="87"/>
    </location>
</feature>
<evidence type="ECO:0000313" key="3">
    <source>
        <dbReference type="Proteomes" id="UP000186698"/>
    </source>
</evidence>
<dbReference type="Bgee" id="734601">
    <property type="expression patterns" value="Expressed in liver and 18 other cell types or tissues"/>
</dbReference>
<dbReference type="EMBL" id="BC097854">
    <property type="protein sequence ID" value="AAH97854.1"/>
    <property type="molecule type" value="mRNA"/>
</dbReference>
<reference evidence="2" key="2">
    <citation type="submission" date="2005-06" db="EMBL/GenBank/DDBJ databases">
        <authorList>
            <consortium name="NIH - Xenopus Gene Collection (XGC) project"/>
        </authorList>
    </citation>
    <scope>NUCLEOTIDE SEQUENCE [LARGE SCALE MRNA]</scope>
    <source>
        <tissue evidence="2">Oocyte</tissue>
    </source>
</reference>
<dbReference type="KEGG" id="xla:734601"/>
<evidence type="ECO:0000313" key="4">
    <source>
        <dbReference type="RefSeq" id="NP_001089545.1"/>
    </source>
</evidence>
<organism evidence="2">
    <name type="scientific">Xenopus laevis</name>
    <name type="common">African clawed frog</name>
    <dbReference type="NCBI Taxonomy" id="8355"/>
    <lineage>
        <taxon>Eukaryota</taxon>
        <taxon>Metazoa</taxon>
        <taxon>Chordata</taxon>
        <taxon>Craniata</taxon>
        <taxon>Vertebrata</taxon>
        <taxon>Euteleostomi</taxon>
        <taxon>Amphibia</taxon>
        <taxon>Batrachia</taxon>
        <taxon>Anura</taxon>
        <taxon>Pipoidea</taxon>
        <taxon>Pipidae</taxon>
        <taxon>Xenopodinae</taxon>
        <taxon>Xenopus</taxon>
        <taxon>Xenopus</taxon>
    </lineage>
</organism>
<dbReference type="OrthoDB" id="9909567at2759"/>
<dbReference type="Xenbase" id="XB-GENE-22068096">
    <property type="gene designation" value="c5h2orf72.S"/>
</dbReference>
<dbReference type="PANTHER" id="PTHR35675">
    <property type="entry name" value="HYPOTHETICAL PROTEIN LOC100362216"/>
    <property type="match status" value="1"/>
</dbReference>
<gene>
    <name evidence="5" type="primary">c5h2orf72.S</name>
    <name evidence="2 4" type="synonym">MGC115605</name>
</gene>
<sequence>MARDSTESRFRQVLEDFGGAQNVLLIGELWDRAQSRDLLESFLDAVFPGEKQEGVGKPNAKVPQSSLAECKGPQEPVSDGKDSREQPVESPVTRESGGRQLKPDRALRFPLVFFICRAESLRPRDSRRHLREILKDLRERTREGAAVIGVIVTCGSAATNGESLCDGSGQDNSDGFAGDSSQDSLAENVASLLSLLQSVFPPGSRGSRWWEVRAAVFLQGQDETRKDVQNVASEALAAAEVNKSQRPQTKFQCFPWRRRRTKRNFVEKGHLEDGTALNVIKYPNGECTEKSTDA</sequence>
<dbReference type="GeneID" id="734601"/>
<name>Q4V7K9_XENLA</name>
<dbReference type="AlphaFoldDB" id="Q4V7K9"/>
<dbReference type="DNASU" id="734601"/>
<dbReference type="RefSeq" id="NP_001089545.1">
    <property type="nucleotide sequence ID" value="NM_001096076.1"/>
</dbReference>